<dbReference type="GO" id="GO:0043165">
    <property type="term" value="P:Gram-negative-bacterium-type cell outer membrane assembly"/>
    <property type="evidence" value="ECO:0007669"/>
    <property type="project" value="UniProtKB-UniRule"/>
</dbReference>
<comment type="subcellular location">
    <subcellularLocation>
        <location evidence="6">Cell outer membrane</location>
        <topology evidence="6">Lipid-anchor</topology>
    </subcellularLocation>
</comment>
<proteinExistence type="inferred from homology"/>
<comment type="subunit">
    <text evidence="6">Component of the lipopolysaccharide transport and assembly complex. Interacts with LptD.</text>
</comment>
<sequence>MRWLVFATLLLLGGCGFHLQGSYEMPSSFKTVNLTSFDPYASITKAVTKSLTASGVNLIGGNGPEIHLVADHLDRQTLSLFSTGQVAEYELVYTLTWQIIEKDKDPRDLTIEVRRDYQDDPTKILAKDKERELLVDEMRKEAADRLVRQLAQG</sequence>
<keyword evidence="4 6" id="KW-0998">Cell outer membrane</keyword>
<evidence type="ECO:0000313" key="7">
    <source>
        <dbReference type="EMBL" id="ROQ25975.1"/>
    </source>
</evidence>
<evidence type="ECO:0000313" key="8">
    <source>
        <dbReference type="Proteomes" id="UP000268033"/>
    </source>
</evidence>
<dbReference type="GO" id="GO:0009279">
    <property type="term" value="C:cell outer membrane"/>
    <property type="evidence" value="ECO:0007669"/>
    <property type="project" value="UniProtKB-SubCell"/>
</dbReference>
<dbReference type="STRING" id="584787.GCA_001247655_01585"/>
<dbReference type="GO" id="GO:0015920">
    <property type="term" value="P:lipopolysaccharide transport"/>
    <property type="evidence" value="ECO:0007669"/>
    <property type="project" value="TreeGrafter"/>
</dbReference>
<evidence type="ECO:0000256" key="3">
    <source>
        <dbReference type="ARBA" id="ARBA00023139"/>
    </source>
</evidence>
<evidence type="ECO:0000256" key="1">
    <source>
        <dbReference type="ARBA" id="ARBA00022729"/>
    </source>
</evidence>
<dbReference type="Pfam" id="PF04390">
    <property type="entry name" value="LptE"/>
    <property type="match status" value="1"/>
</dbReference>
<dbReference type="HAMAP" id="MF_01186">
    <property type="entry name" value="LPS_assembly_LptE"/>
    <property type="match status" value="1"/>
</dbReference>
<reference evidence="7 8" key="1">
    <citation type="submission" date="2018-11" db="EMBL/GenBank/DDBJ databases">
        <title>Genomic Encyclopedia of Type Strains, Phase IV (KMG-IV): sequencing the most valuable type-strain genomes for metagenomic binning, comparative biology and taxonomic classification.</title>
        <authorList>
            <person name="Goeker M."/>
        </authorList>
    </citation>
    <scope>NUCLEOTIDE SEQUENCE [LARGE SCALE GENOMIC DNA]</scope>
    <source>
        <strain evidence="7 8">DSM 21945</strain>
    </source>
</reference>
<evidence type="ECO:0000256" key="6">
    <source>
        <dbReference type="HAMAP-Rule" id="MF_01186"/>
    </source>
</evidence>
<keyword evidence="8" id="KW-1185">Reference proteome</keyword>
<protein>
    <recommendedName>
        <fullName evidence="6">LPS-assembly lipoprotein LptE</fullName>
    </recommendedName>
</protein>
<gene>
    <name evidence="6" type="primary">lptE</name>
    <name evidence="7" type="ORF">EDC28_105289</name>
</gene>
<comment type="caution">
    <text evidence="7">The sequence shown here is derived from an EMBL/GenBank/DDBJ whole genome shotgun (WGS) entry which is preliminary data.</text>
</comment>
<evidence type="ECO:0000256" key="4">
    <source>
        <dbReference type="ARBA" id="ARBA00023237"/>
    </source>
</evidence>
<dbReference type="PROSITE" id="PS51257">
    <property type="entry name" value="PROKAR_LIPOPROTEIN"/>
    <property type="match status" value="1"/>
</dbReference>
<dbReference type="GO" id="GO:1990351">
    <property type="term" value="C:transporter complex"/>
    <property type="evidence" value="ECO:0007669"/>
    <property type="project" value="TreeGrafter"/>
</dbReference>
<dbReference type="EMBL" id="RJUL01000005">
    <property type="protein sequence ID" value="ROQ25975.1"/>
    <property type="molecule type" value="Genomic_DNA"/>
</dbReference>
<dbReference type="AlphaFoldDB" id="A0A3N1PBH2"/>
<evidence type="ECO:0000256" key="5">
    <source>
        <dbReference type="ARBA" id="ARBA00023288"/>
    </source>
</evidence>
<keyword evidence="2 6" id="KW-0472">Membrane</keyword>
<name>A0A3N1PBH2_9GAMM</name>
<organism evidence="7 8">
    <name type="scientific">Gallaecimonas pentaromativorans</name>
    <dbReference type="NCBI Taxonomy" id="584787"/>
    <lineage>
        <taxon>Bacteria</taxon>
        <taxon>Pseudomonadati</taxon>
        <taxon>Pseudomonadota</taxon>
        <taxon>Gammaproteobacteria</taxon>
        <taxon>Enterobacterales</taxon>
        <taxon>Gallaecimonadaceae</taxon>
        <taxon>Gallaecimonas</taxon>
    </lineage>
</organism>
<dbReference type="GO" id="GO:0001530">
    <property type="term" value="F:lipopolysaccharide binding"/>
    <property type="evidence" value="ECO:0007669"/>
    <property type="project" value="TreeGrafter"/>
</dbReference>
<accession>A0A3N1PBH2</accession>
<dbReference type="PANTHER" id="PTHR38098">
    <property type="entry name" value="LPS-ASSEMBLY LIPOPROTEIN LPTE"/>
    <property type="match status" value="1"/>
</dbReference>
<dbReference type="InterPro" id="IPR007485">
    <property type="entry name" value="LPS_assembly_LptE"/>
</dbReference>
<dbReference type="RefSeq" id="WP_050660458.1">
    <property type="nucleotide sequence ID" value="NZ_JBLXAC010000003.1"/>
</dbReference>
<dbReference type="PANTHER" id="PTHR38098:SF1">
    <property type="entry name" value="LPS-ASSEMBLY LIPOPROTEIN LPTE"/>
    <property type="match status" value="1"/>
</dbReference>
<keyword evidence="1 6" id="KW-0732">Signal</keyword>
<dbReference type="Proteomes" id="UP000268033">
    <property type="component" value="Unassembled WGS sequence"/>
</dbReference>
<comment type="similarity">
    <text evidence="6">Belongs to the LptE lipoprotein family.</text>
</comment>
<keyword evidence="3 6" id="KW-0564">Palmitate</keyword>
<evidence type="ECO:0000256" key="2">
    <source>
        <dbReference type="ARBA" id="ARBA00023136"/>
    </source>
</evidence>
<comment type="function">
    <text evidence="6">Together with LptD, is involved in the assembly of lipopolysaccharide (LPS) at the surface of the outer membrane. Required for the proper assembly of LptD. Binds LPS and may serve as the LPS recognition site at the outer membrane.</text>
</comment>
<dbReference type="Gene3D" id="3.30.160.150">
    <property type="entry name" value="Lipoprotein like domain"/>
    <property type="match status" value="1"/>
</dbReference>
<keyword evidence="5 6" id="KW-0449">Lipoprotein</keyword>